<sequence length="402" mass="45264">MVHLTSSRTTAFVLLFVLLVERGASDQPECDFDEFRKLYSPVVYNLNFKVTGELNAPFILKTDCNNLENVTQRVETFLEGCSVDKDGFMKKRITGLQLTKESLCGSELEDDLNIWQDCFDAKVFAECKKNVEERLRKLEQDGALDVTGDYMCRNLSLSFQCALQAGAGCPQKAERARKAVENYINTLMDVHECLRPTVYACEAKLFYDCHWVVVHQRAKELPFLHSGEAALAKYCKATKSVSTCTRNVQIEQCSEQEKIYLRTVEDGFRRSLDSLCDEKLPASAEVWNNCLNLEALKNCTSKIQDPRNFGIKDPYLETCREEEETLKCELAAGSNCPASADVAKKALYDIRMTLFDIKRCSRPKLDGYGGSGFSTTPAVLVTLSALCVALLPTRRTLLLDFN</sequence>
<feature type="signal peptide" evidence="1">
    <location>
        <begin position="1"/>
        <end position="25"/>
    </location>
</feature>
<dbReference type="EMBL" id="GHJT01006916">
    <property type="protein sequence ID" value="MOY40887.1"/>
    <property type="molecule type" value="Transcribed_RNA"/>
</dbReference>
<feature type="chain" id="PRO_5020028822" evidence="1">
    <location>
        <begin position="26"/>
        <end position="402"/>
    </location>
</feature>
<dbReference type="VEuPathDB" id="VectorBase:ISCW010985"/>
<proteinExistence type="predicted"/>
<protein>
    <submittedName>
        <fullName evidence="2">Putative conserved secreted protein</fullName>
    </submittedName>
</protein>
<dbReference type="VEuPathDB" id="VectorBase:ISCP_018757"/>
<dbReference type="AlphaFoldDB" id="A0A4D5RYC3"/>
<keyword evidence="1" id="KW-0732">Signal</keyword>
<accession>A0A4D5RYC3</accession>
<dbReference type="VEuPathDB" id="VectorBase:ISCI010985"/>
<dbReference type="VEuPathDB" id="VectorBase:ISCI014014"/>
<evidence type="ECO:0000313" key="2">
    <source>
        <dbReference type="EMBL" id="MOY40887.1"/>
    </source>
</evidence>
<organism evidence="2">
    <name type="scientific">Ixodes scapularis</name>
    <name type="common">Black-legged tick</name>
    <name type="synonym">Deer tick</name>
    <dbReference type="NCBI Taxonomy" id="6945"/>
    <lineage>
        <taxon>Eukaryota</taxon>
        <taxon>Metazoa</taxon>
        <taxon>Ecdysozoa</taxon>
        <taxon>Arthropoda</taxon>
        <taxon>Chelicerata</taxon>
        <taxon>Arachnida</taxon>
        <taxon>Acari</taxon>
        <taxon>Parasitiformes</taxon>
        <taxon>Ixodida</taxon>
        <taxon>Ixodoidea</taxon>
        <taxon>Ixodidae</taxon>
        <taxon>Ixodinae</taxon>
        <taxon>Ixodes</taxon>
    </lineage>
</organism>
<dbReference type="VEuPathDB" id="VectorBase:ISCW014014"/>
<reference evidence="2" key="1">
    <citation type="submission" date="2019-04" db="EMBL/GenBank/DDBJ databases">
        <title>An insight into the mialome of Ixodes scapularis.</title>
        <authorList>
            <person name="Ribeiro J.M."/>
            <person name="Mather T.N."/>
            <person name="Karim S."/>
        </authorList>
    </citation>
    <scope>NUCLEOTIDE SEQUENCE</scope>
</reference>
<evidence type="ECO:0000256" key="1">
    <source>
        <dbReference type="SAM" id="SignalP"/>
    </source>
</evidence>
<name>A0A4D5RYC3_IXOSC</name>